<dbReference type="OrthoDB" id="9876299at2759"/>
<dbReference type="GO" id="GO:0005737">
    <property type="term" value="C:cytoplasm"/>
    <property type="evidence" value="ECO:0007669"/>
    <property type="project" value="TreeGrafter"/>
</dbReference>
<sequence>MPSYVVTGTNRGLGFEFVKQLSSKPENIVFATVRNPAASKDLFALQTNRKNVHVLEADLTKPTSWKDAAIAVTKVTGGTLDVLINNAAGLALPGPAIDAYGEGQEAKVTSDYVDSFQINVIGTIHATNAFLPLILTASKTNKNFTPKVITLNTGATDVKFFPKTGLETVGPYIVAKAALAAVTAQYASTHYLDNVIFLTISPAFANNNIESASKEGLKEFEKIIAGFKRAAPHWDGVPITVEESISSMLTVFDKLTKEQSGAFISHKGNQEWL</sequence>
<organism evidence="2 3">
    <name type="scientific">Steccherinum ochraceum</name>
    <dbReference type="NCBI Taxonomy" id="92696"/>
    <lineage>
        <taxon>Eukaryota</taxon>
        <taxon>Fungi</taxon>
        <taxon>Dikarya</taxon>
        <taxon>Basidiomycota</taxon>
        <taxon>Agaricomycotina</taxon>
        <taxon>Agaricomycetes</taxon>
        <taxon>Polyporales</taxon>
        <taxon>Steccherinaceae</taxon>
        <taxon>Steccherinum</taxon>
    </lineage>
</organism>
<dbReference type="AlphaFoldDB" id="A0A4R0RRH4"/>
<comment type="similarity">
    <text evidence="1">Belongs to the short-chain dehydrogenases/reductases (SDR) family.</text>
</comment>
<evidence type="ECO:0000313" key="2">
    <source>
        <dbReference type="EMBL" id="TCD66438.1"/>
    </source>
</evidence>
<dbReference type="InterPro" id="IPR002347">
    <property type="entry name" value="SDR_fam"/>
</dbReference>
<name>A0A4R0RRH4_9APHY</name>
<reference evidence="2 3" key="1">
    <citation type="submission" date="2018-11" db="EMBL/GenBank/DDBJ databases">
        <title>Genome assembly of Steccherinum ochraceum LE-BIN_3174, the white-rot fungus of the Steccherinaceae family (The Residual Polyporoid clade, Polyporales, Basidiomycota).</title>
        <authorList>
            <person name="Fedorova T.V."/>
            <person name="Glazunova O.A."/>
            <person name="Landesman E.O."/>
            <person name="Moiseenko K.V."/>
            <person name="Psurtseva N.V."/>
            <person name="Savinova O.S."/>
            <person name="Shakhova N.V."/>
            <person name="Tyazhelova T.V."/>
            <person name="Vasina D.V."/>
        </authorList>
    </citation>
    <scope>NUCLEOTIDE SEQUENCE [LARGE SCALE GENOMIC DNA]</scope>
    <source>
        <strain evidence="2 3">LE-BIN_3174</strain>
    </source>
</reference>
<evidence type="ECO:0008006" key="4">
    <source>
        <dbReference type="Google" id="ProtNLM"/>
    </source>
</evidence>
<dbReference type="SUPFAM" id="SSF51735">
    <property type="entry name" value="NAD(P)-binding Rossmann-fold domains"/>
    <property type="match status" value="1"/>
</dbReference>
<dbReference type="InterPro" id="IPR036291">
    <property type="entry name" value="NAD(P)-bd_dom_sf"/>
</dbReference>
<dbReference type="PANTHER" id="PTHR43544">
    <property type="entry name" value="SHORT-CHAIN DEHYDROGENASE/REDUCTASE"/>
    <property type="match status" value="1"/>
</dbReference>
<protein>
    <recommendedName>
        <fullName evidence="4">NAD(P)-binding protein</fullName>
    </recommendedName>
</protein>
<evidence type="ECO:0000256" key="1">
    <source>
        <dbReference type="ARBA" id="ARBA00006484"/>
    </source>
</evidence>
<dbReference type="Proteomes" id="UP000292702">
    <property type="component" value="Unassembled WGS sequence"/>
</dbReference>
<comment type="caution">
    <text evidence="2">The sequence shown here is derived from an EMBL/GenBank/DDBJ whole genome shotgun (WGS) entry which is preliminary data.</text>
</comment>
<dbReference type="Gene3D" id="3.40.50.720">
    <property type="entry name" value="NAD(P)-binding Rossmann-like Domain"/>
    <property type="match status" value="1"/>
</dbReference>
<proteinExistence type="inferred from homology"/>
<dbReference type="EMBL" id="RWJN01000135">
    <property type="protein sequence ID" value="TCD66438.1"/>
    <property type="molecule type" value="Genomic_DNA"/>
</dbReference>
<dbReference type="PANTHER" id="PTHR43544:SF15">
    <property type="entry name" value="CHAIN DEHYDROGENASE (ATSC), PUTATIVE (AFU_ORTHOLOGUE AFUA_3G00180)-RELATED"/>
    <property type="match status" value="1"/>
</dbReference>
<evidence type="ECO:0000313" key="3">
    <source>
        <dbReference type="Proteomes" id="UP000292702"/>
    </source>
</evidence>
<dbReference type="PRINTS" id="PR00081">
    <property type="entry name" value="GDHRDH"/>
</dbReference>
<keyword evidence="3" id="KW-1185">Reference proteome</keyword>
<accession>A0A4R0RRH4</accession>
<dbReference type="GO" id="GO:0016491">
    <property type="term" value="F:oxidoreductase activity"/>
    <property type="evidence" value="ECO:0007669"/>
    <property type="project" value="TreeGrafter"/>
</dbReference>
<dbReference type="Pfam" id="PF00106">
    <property type="entry name" value="adh_short"/>
    <property type="match status" value="1"/>
</dbReference>
<dbReference type="InterPro" id="IPR051468">
    <property type="entry name" value="Fungal_SecMetab_SDRs"/>
</dbReference>
<gene>
    <name evidence="2" type="ORF">EIP91_001374</name>
</gene>